<dbReference type="HOGENOM" id="CLU_019602_18_4_9"/>
<reference evidence="3" key="2">
    <citation type="submission" date="2013-06" db="EMBL/GenBank/DDBJ databases">
        <title>Draft genome sequence of Clostridium hylemonae (DSM 15053).</title>
        <authorList>
            <person name="Sudarsanam P."/>
            <person name="Ley R."/>
            <person name="Guruge J."/>
            <person name="Turnbaugh P.J."/>
            <person name="Mahowald M."/>
            <person name="Liep D."/>
            <person name="Gordon J."/>
        </authorList>
    </citation>
    <scope>NUCLEOTIDE SEQUENCE</scope>
    <source>
        <strain evidence="3">DSM 15053</strain>
    </source>
</reference>
<reference evidence="3" key="1">
    <citation type="submission" date="2009-02" db="EMBL/GenBank/DDBJ databases">
        <authorList>
            <person name="Fulton L."/>
            <person name="Clifton S."/>
            <person name="Fulton B."/>
            <person name="Xu J."/>
            <person name="Minx P."/>
            <person name="Pepin K.H."/>
            <person name="Johnson M."/>
            <person name="Bhonagiri V."/>
            <person name="Nash W.E."/>
            <person name="Mardis E.R."/>
            <person name="Wilson R.K."/>
        </authorList>
    </citation>
    <scope>NUCLEOTIDE SEQUENCE [LARGE SCALE GENOMIC DNA]</scope>
    <source>
        <strain evidence="3">DSM 15053</strain>
    </source>
</reference>
<comment type="caution">
    <text evidence="3">The sequence shown here is derived from an EMBL/GenBank/DDBJ whole genome shotgun (WGS) entry which is preliminary data.</text>
</comment>
<dbReference type="Gene3D" id="3.40.190.10">
    <property type="entry name" value="Periplasmic binding protein-like II"/>
    <property type="match status" value="2"/>
</dbReference>
<dbReference type="SUPFAM" id="SSF53850">
    <property type="entry name" value="Periplasmic binding protein-like II"/>
    <property type="match status" value="1"/>
</dbReference>
<evidence type="ECO:0000313" key="4">
    <source>
        <dbReference type="Proteomes" id="UP000004893"/>
    </source>
</evidence>
<dbReference type="EMBL" id="ABYI02000022">
    <property type="protein sequence ID" value="EEG73883.1"/>
    <property type="molecule type" value="Genomic_DNA"/>
</dbReference>
<evidence type="ECO:0000256" key="1">
    <source>
        <dbReference type="ARBA" id="ARBA00022729"/>
    </source>
</evidence>
<feature type="domain" description="Solute-binding protein family 3/N-terminal" evidence="2">
    <location>
        <begin position="40"/>
        <end position="274"/>
    </location>
</feature>
<sequence length="274" mass="30042">MKTSQGERKMKMRRLSALLCGLLTLAAVLTGCGGREKSGTLRVGVRDDIMNFGYLNKETGRYYGMEIDLANKLAEKLGYEEVEFVTVQPDNRKEMLQEGKVDCLVAAYSIADTRKENFDFSPPYYTDETVIMAEKSALFHSADDLKDQTVGIVSGSNAGPLLAQKLYDLGIITDKVVSNTDTATVYEGAGVVKTAKYSDLDTALETGAVDAVCMDKCIAGTYMNENREFLDVVVAEQQYGVATRKDSDLSGPVADAVQKMLDDGTVERLIDKWD</sequence>
<dbReference type="STRING" id="553973.CLOHYLEM_05888"/>
<name>C0C169_9FIRM</name>
<dbReference type="Proteomes" id="UP000004893">
    <property type="component" value="Unassembled WGS sequence"/>
</dbReference>
<dbReference type="eggNOG" id="COG0834">
    <property type="taxonomic scope" value="Bacteria"/>
</dbReference>
<dbReference type="CDD" id="cd13691">
    <property type="entry name" value="PBP2_Peb1a_like"/>
    <property type="match status" value="1"/>
</dbReference>
<keyword evidence="1" id="KW-0732">Signal</keyword>
<keyword evidence="4" id="KW-1185">Reference proteome</keyword>
<gene>
    <name evidence="3" type="ORF">CLOHYLEM_05888</name>
</gene>
<dbReference type="InterPro" id="IPR001638">
    <property type="entry name" value="Solute-binding_3/MltF_N"/>
</dbReference>
<proteinExistence type="predicted"/>
<dbReference type="AlphaFoldDB" id="C0C169"/>
<evidence type="ECO:0000313" key="3">
    <source>
        <dbReference type="EMBL" id="EEG73883.1"/>
    </source>
</evidence>
<dbReference type="PANTHER" id="PTHR35936">
    <property type="entry name" value="MEMBRANE-BOUND LYTIC MUREIN TRANSGLYCOSYLASE F"/>
    <property type="match status" value="1"/>
</dbReference>
<dbReference type="PROSITE" id="PS51257">
    <property type="entry name" value="PROKAR_LIPOPROTEIN"/>
    <property type="match status" value="1"/>
</dbReference>
<dbReference type="Pfam" id="PF00497">
    <property type="entry name" value="SBP_bac_3"/>
    <property type="match status" value="1"/>
</dbReference>
<evidence type="ECO:0000259" key="2">
    <source>
        <dbReference type="SMART" id="SM00062"/>
    </source>
</evidence>
<accession>C0C169</accession>
<organism evidence="3 4">
    <name type="scientific">[Clostridium] hylemonae DSM 15053</name>
    <dbReference type="NCBI Taxonomy" id="553973"/>
    <lineage>
        <taxon>Bacteria</taxon>
        <taxon>Bacillati</taxon>
        <taxon>Bacillota</taxon>
        <taxon>Clostridia</taxon>
        <taxon>Lachnospirales</taxon>
        <taxon>Lachnospiraceae</taxon>
    </lineage>
</organism>
<dbReference type="PANTHER" id="PTHR35936:SF34">
    <property type="entry name" value="ABC TRANSPORTER EXTRACELLULAR-BINDING PROTEIN YCKB-RELATED"/>
    <property type="match status" value="1"/>
</dbReference>
<dbReference type="SMART" id="SM00062">
    <property type="entry name" value="PBPb"/>
    <property type="match status" value="1"/>
</dbReference>
<protein>
    <submittedName>
        <fullName evidence="3">Bifunctional adhesin/ABC transporter aspartate/glutamate-binding protein</fullName>
    </submittedName>
</protein>